<evidence type="ECO:0000313" key="2">
    <source>
        <dbReference type="EMBL" id="QFP93796.1"/>
    </source>
</evidence>
<evidence type="ECO:0000256" key="1">
    <source>
        <dbReference type="SAM" id="Phobius"/>
    </source>
</evidence>
<proteinExistence type="predicted"/>
<accession>A0A5P8D407</accession>
<feature type="transmembrane region" description="Helical" evidence="1">
    <location>
        <begin position="7"/>
        <end position="32"/>
    </location>
</feature>
<keyword evidence="1" id="KW-1133">Transmembrane helix</keyword>
<dbReference type="Proteomes" id="UP000326781">
    <property type="component" value="Segment"/>
</dbReference>
<reference evidence="2 3" key="1">
    <citation type="submission" date="2019-08" db="EMBL/GenBank/DDBJ databases">
        <title>Six bacteriophages against potato bacterial diseases.</title>
        <authorList>
            <person name="Zhang X."/>
            <person name="Kering K."/>
        </authorList>
    </citation>
    <scope>NUCLEOTIDE SEQUENCE [LARGE SCALE GENOMIC DNA]</scope>
</reference>
<evidence type="ECO:0000313" key="3">
    <source>
        <dbReference type="Proteomes" id="UP000326781"/>
    </source>
</evidence>
<name>A0A5P8D407_9CAUD</name>
<feature type="transmembrane region" description="Helical" evidence="1">
    <location>
        <begin position="44"/>
        <end position="61"/>
    </location>
</feature>
<keyword evidence="1" id="KW-0812">Transmembrane</keyword>
<sequence>MSFEVKFFLIVTAIVVLFVLPILVGGVTGIFVHSKGIKVSSSGTILFLVLCLTYYFIYFMNIGKIIPEDMKVTGHQEMVCEVKTVYR</sequence>
<dbReference type="EMBL" id="MN270891">
    <property type="protein sequence ID" value="QFP93796.1"/>
    <property type="molecule type" value="Genomic_DNA"/>
</dbReference>
<keyword evidence="1" id="KW-0472">Membrane</keyword>
<organism evidence="2 3">
    <name type="scientific">Pectobacterium phage Wc4</name>
    <dbReference type="NCBI Taxonomy" id="2652428"/>
    <lineage>
        <taxon>Viruses</taxon>
        <taxon>Duplodnaviria</taxon>
        <taxon>Heunggongvirae</taxon>
        <taxon>Uroviricota</taxon>
        <taxon>Caudoviricetes</taxon>
        <taxon>Andersonviridae</taxon>
        <taxon>Andersonviridae incertae sedis</taxon>
        <taxon>Arnovirus</taxon>
        <taxon>Arnovirus Wc4</taxon>
    </lineage>
</organism>
<protein>
    <submittedName>
        <fullName evidence="2">Uncharacterized protein</fullName>
    </submittedName>
</protein>
<keyword evidence="3" id="KW-1185">Reference proteome</keyword>